<sequence>MKFIFITFIFLSLAQRIFSGCPSDWIYSPHDSKCYKVSNTLTGWNLGEFNCAAIGGHIASIHSPEQNQFLWELGRRVGNYIWVGAAQFGSNPSYVYSDGSPFNFEKWNIGRRPPFKRSRRCVKIDSSTGLWEQSCCKKKSVPICVKDPKLYPGWGTPSSNEMNKVPPTVGSPFSAEKKEESIDNFAAAVDGFQKVRDEAKQLKEISDTSFDFKLRDEEPINEGSDGFGKVIKLTDTMPNVDATNPILVNPDNRERVILTTIRNDKPLESEEGKDRLDSIVRSPLRNIKF</sequence>
<dbReference type="PANTHER" id="PTHR22803">
    <property type="entry name" value="MANNOSE, PHOSPHOLIPASE, LECTIN RECEPTOR RELATED"/>
    <property type="match status" value="1"/>
</dbReference>
<evidence type="ECO:0000256" key="1">
    <source>
        <dbReference type="SAM" id="SignalP"/>
    </source>
</evidence>
<protein>
    <submittedName>
        <fullName evidence="4 5">C-type lectin domain-containing protein</fullName>
    </submittedName>
</protein>
<dbReference type="SUPFAM" id="SSF56436">
    <property type="entry name" value="C-type lectin-like"/>
    <property type="match status" value="1"/>
</dbReference>
<accession>A0A0K0EBF1</accession>
<evidence type="ECO:0000313" key="5">
    <source>
        <dbReference type="WBParaSite" id="TCONS_00007864.p1"/>
    </source>
</evidence>
<feature type="domain" description="C-type lectin" evidence="2">
    <location>
        <begin position="30"/>
        <end position="145"/>
    </location>
</feature>
<evidence type="ECO:0000259" key="2">
    <source>
        <dbReference type="PROSITE" id="PS50041"/>
    </source>
</evidence>
<dbReference type="SMART" id="SM00034">
    <property type="entry name" value="CLECT"/>
    <property type="match status" value="1"/>
</dbReference>
<feature type="chain" id="PRO_5005327774" evidence="1">
    <location>
        <begin position="20"/>
        <end position="289"/>
    </location>
</feature>
<dbReference type="WBParaSite" id="TCONS_00007864.p1">
    <property type="protein sequence ID" value="TCONS_00007864.p1"/>
    <property type="gene ID" value="XLOC_005874"/>
</dbReference>
<dbReference type="WBParaSite" id="SSTP_0000682200.1">
    <property type="protein sequence ID" value="SSTP_0000682200.1"/>
    <property type="gene ID" value="SSTP_0000682200"/>
</dbReference>
<dbReference type="AlphaFoldDB" id="A0A0K0EBF1"/>
<keyword evidence="3" id="KW-1185">Reference proteome</keyword>
<dbReference type="STRING" id="6248.A0A0K0EBF1"/>
<evidence type="ECO:0000313" key="4">
    <source>
        <dbReference type="WBParaSite" id="SSTP_0000682200.1"/>
    </source>
</evidence>
<name>A0A0K0EBF1_STRER</name>
<keyword evidence="1" id="KW-0732">Signal</keyword>
<reference evidence="4" key="1">
    <citation type="submission" date="2015-08" db="UniProtKB">
        <authorList>
            <consortium name="WormBaseParasite"/>
        </authorList>
    </citation>
    <scope>IDENTIFICATION</scope>
</reference>
<feature type="signal peptide" evidence="1">
    <location>
        <begin position="1"/>
        <end position="19"/>
    </location>
</feature>
<dbReference type="InterPro" id="IPR016187">
    <property type="entry name" value="CTDL_fold"/>
</dbReference>
<dbReference type="Pfam" id="PF00059">
    <property type="entry name" value="Lectin_C"/>
    <property type="match status" value="1"/>
</dbReference>
<dbReference type="CDD" id="cd00037">
    <property type="entry name" value="CLECT"/>
    <property type="match status" value="1"/>
</dbReference>
<organism evidence="4">
    <name type="scientific">Strongyloides stercoralis</name>
    <name type="common">Threadworm</name>
    <dbReference type="NCBI Taxonomy" id="6248"/>
    <lineage>
        <taxon>Eukaryota</taxon>
        <taxon>Metazoa</taxon>
        <taxon>Ecdysozoa</taxon>
        <taxon>Nematoda</taxon>
        <taxon>Chromadorea</taxon>
        <taxon>Rhabditida</taxon>
        <taxon>Tylenchina</taxon>
        <taxon>Panagrolaimomorpha</taxon>
        <taxon>Strongyloidoidea</taxon>
        <taxon>Strongyloididae</taxon>
        <taxon>Strongyloides</taxon>
    </lineage>
</organism>
<dbReference type="Proteomes" id="UP000035681">
    <property type="component" value="Unplaced"/>
</dbReference>
<dbReference type="InterPro" id="IPR050111">
    <property type="entry name" value="C-type_lectin/snaclec_domain"/>
</dbReference>
<dbReference type="InterPro" id="IPR016186">
    <property type="entry name" value="C-type_lectin-like/link_sf"/>
</dbReference>
<dbReference type="PROSITE" id="PS50041">
    <property type="entry name" value="C_TYPE_LECTIN_2"/>
    <property type="match status" value="1"/>
</dbReference>
<proteinExistence type="predicted"/>
<evidence type="ECO:0000313" key="3">
    <source>
        <dbReference type="Proteomes" id="UP000035681"/>
    </source>
</evidence>
<dbReference type="Gene3D" id="3.10.100.10">
    <property type="entry name" value="Mannose-Binding Protein A, subunit A"/>
    <property type="match status" value="1"/>
</dbReference>
<dbReference type="InterPro" id="IPR001304">
    <property type="entry name" value="C-type_lectin-like"/>
</dbReference>